<dbReference type="InterPro" id="IPR050346">
    <property type="entry name" value="FMO-like"/>
</dbReference>
<dbReference type="GO" id="GO:0050660">
    <property type="term" value="F:flavin adenine dinucleotide binding"/>
    <property type="evidence" value="ECO:0007669"/>
    <property type="project" value="InterPro"/>
</dbReference>
<dbReference type="OrthoDB" id="66881at2759"/>
<dbReference type="AlphaFoldDB" id="A0A2J6RFE5"/>
<keyword evidence="8" id="KW-1185">Reference proteome</keyword>
<keyword evidence="6" id="KW-0812">Transmembrane</keyword>
<evidence type="ECO:0000256" key="3">
    <source>
        <dbReference type="ARBA" id="ARBA00022827"/>
    </source>
</evidence>
<reference evidence="7 8" key="1">
    <citation type="submission" date="2016-04" db="EMBL/GenBank/DDBJ databases">
        <title>A degradative enzymes factory behind the ericoid mycorrhizal symbiosis.</title>
        <authorList>
            <consortium name="DOE Joint Genome Institute"/>
            <person name="Martino E."/>
            <person name="Morin E."/>
            <person name="Grelet G."/>
            <person name="Kuo A."/>
            <person name="Kohler A."/>
            <person name="Daghino S."/>
            <person name="Barry K."/>
            <person name="Choi C."/>
            <person name="Cichocki N."/>
            <person name="Clum A."/>
            <person name="Copeland A."/>
            <person name="Hainaut M."/>
            <person name="Haridas S."/>
            <person name="Labutti K."/>
            <person name="Lindquist E."/>
            <person name="Lipzen A."/>
            <person name="Khouja H.-R."/>
            <person name="Murat C."/>
            <person name="Ohm R."/>
            <person name="Olson A."/>
            <person name="Spatafora J."/>
            <person name="Veneault-Fourrey C."/>
            <person name="Henrissat B."/>
            <person name="Grigoriev I."/>
            <person name="Martin F."/>
            <person name="Perotto S."/>
        </authorList>
    </citation>
    <scope>NUCLEOTIDE SEQUENCE [LARGE SCALE GENOMIC DNA]</scope>
    <source>
        <strain evidence="7 8">F</strain>
    </source>
</reference>
<dbReference type="Gene3D" id="3.50.50.60">
    <property type="entry name" value="FAD/NAD(P)-binding domain"/>
    <property type="match status" value="1"/>
</dbReference>
<comment type="similarity">
    <text evidence="1">Belongs to the FMO family.</text>
</comment>
<name>A0A2J6RFE5_HYAVF</name>
<evidence type="ECO:0000256" key="1">
    <source>
        <dbReference type="ARBA" id="ARBA00009183"/>
    </source>
</evidence>
<dbReference type="PANTHER" id="PTHR23023">
    <property type="entry name" value="DIMETHYLANILINE MONOOXYGENASE"/>
    <property type="match status" value="1"/>
</dbReference>
<accession>A0A2J6RFE5</accession>
<keyword evidence="3" id="KW-0274">FAD</keyword>
<dbReference type="SUPFAM" id="SSF51905">
    <property type="entry name" value="FAD/NAD(P)-binding domain"/>
    <property type="match status" value="1"/>
</dbReference>
<dbReference type="GO" id="GO:0050661">
    <property type="term" value="F:NADP binding"/>
    <property type="evidence" value="ECO:0007669"/>
    <property type="project" value="InterPro"/>
</dbReference>
<dbReference type="EMBL" id="KZ613949">
    <property type="protein sequence ID" value="PMD37226.1"/>
    <property type="molecule type" value="Genomic_DNA"/>
</dbReference>
<sequence>MRVAIIGGGPSGLVTLKTLITAHEFLPDTKPIEAKLFEQEGSLGGTFKHRVYEDAELVSSRQLTTFSDYRYTPESPDFLLATEYCSYLEGYAKQFKLLPHINFSTTVTKIYPGSKGGHVVEYTQDGQTQKYACDAIAVCSGLHVLPNIPAIEGLHNVPTVIHSSEFKERNQFGVNKEILIVGSGETGMDIAYLAVTSPTKSVTLCHRDGFLCAPKRAPEPYWFGKKPTTTPQGNVPYDVGAASLFDTAYVHPLLRDSFLPWWYYDRFAKWTTWLVSGTKAGLDQWIGEISPERFHASKIFFNKSSKAMPYISAPYRNGSVVNTLRSYVAQVPIVPTSNRVIDLAPFPASISSFGTVKFLENGRPEAEVMRIKAKTLKPDMVVLATGYTQSFQFLSSSYPLPSSADIRGVWKAGQEDVAFIGFLRPSFGAIPPLAELQAQLWVLNLLGRLPAPLSPQDHYKLHHLPGSRVKYGVDHESYAYQLACDMGAAASFSEVLGMGWKVAVTWALSAQVNTKFRLTGPWKWDGAKQVMETEIWETVSRRRGFFGHFTLSFMPIVLFGTLSAILYVLEQIWKVLKFLWKLVTLS</sequence>
<dbReference type="InterPro" id="IPR020946">
    <property type="entry name" value="Flavin_mOase-like"/>
</dbReference>
<keyword evidence="6" id="KW-1133">Transmembrane helix</keyword>
<proteinExistence type="inferred from homology"/>
<dbReference type="PRINTS" id="PR00370">
    <property type="entry name" value="FMOXYGENASE"/>
</dbReference>
<evidence type="ECO:0000313" key="7">
    <source>
        <dbReference type="EMBL" id="PMD37226.1"/>
    </source>
</evidence>
<evidence type="ECO:0000256" key="4">
    <source>
        <dbReference type="ARBA" id="ARBA00022857"/>
    </source>
</evidence>
<dbReference type="GO" id="GO:0004499">
    <property type="term" value="F:N,N-dimethylaniline monooxygenase activity"/>
    <property type="evidence" value="ECO:0007669"/>
    <property type="project" value="InterPro"/>
</dbReference>
<keyword evidence="6" id="KW-0472">Membrane</keyword>
<evidence type="ECO:0000256" key="5">
    <source>
        <dbReference type="ARBA" id="ARBA00023002"/>
    </source>
</evidence>
<dbReference type="InterPro" id="IPR000960">
    <property type="entry name" value="Flavin_mOase"/>
</dbReference>
<evidence type="ECO:0000256" key="6">
    <source>
        <dbReference type="SAM" id="Phobius"/>
    </source>
</evidence>
<dbReference type="PIRSF" id="PIRSF000332">
    <property type="entry name" value="FMO"/>
    <property type="match status" value="1"/>
</dbReference>
<protein>
    <submittedName>
        <fullName evidence="7">FAD/NAD(P)-binding domain-containing protein</fullName>
    </submittedName>
</protein>
<keyword evidence="4" id="KW-0521">NADP</keyword>
<keyword evidence="5" id="KW-0560">Oxidoreductase</keyword>
<organism evidence="7 8">
    <name type="scientific">Hyaloscypha variabilis (strain UAMH 11265 / GT02V1 / F)</name>
    <name type="common">Meliniomyces variabilis</name>
    <dbReference type="NCBI Taxonomy" id="1149755"/>
    <lineage>
        <taxon>Eukaryota</taxon>
        <taxon>Fungi</taxon>
        <taxon>Dikarya</taxon>
        <taxon>Ascomycota</taxon>
        <taxon>Pezizomycotina</taxon>
        <taxon>Leotiomycetes</taxon>
        <taxon>Helotiales</taxon>
        <taxon>Hyaloscyphaceae</taxon>
        <taxon>Hyaloscypha</taxon>
        <taxon>Hyaloscypha variabilis</taxon>
    </lineage>
</organism>
<dbReference type="InterPro" id="IPR036188">
    <property type="entry name" value="FAD/NAD-bd_sf"/>
</dbReference>
<gene>
    <name evidence="7" type="ORF">L207DRAFT_599596</name>
</gene>
<evidence type="ECO:0000256" key="2">
    <source>
        <dbReference type="ARBA" id="ARBA00022630"/>
    </source>
</evidence>
<feature type="transmembrane region" description="Helical" evidence="6">
    <location>
        <begin position="545"/>
        <end position="569"/>
    </location>
</feature>
<dbReference type="Pfam" id="PF00743">
    <property type="entry name" value="FMO-like"/>
    <property type="match status" value="2"/>
</dbReference>
<keyword evidence="2" id="KW-0285">Flavoprotein</keyword>
<dbReference type="Proteomes" id="UP000235786">
    <property type="component" value="Unassembled WGS sequence"/>
</dbReference>
<evidence type="ECO:0000313" key="8">
    <source>
        <dbReference type="Proteomes" id="UP000235786"/>
    </source>
</evidence>